<dbReference type="AlphaFoldDB" id="A0A382SUG4"/>
<reference evidence="1" key="1">
    <citation type="submission" date="2018-05" db="EMBL/GenBank/DDBJ databases">
        <authorList>
            <person name="Lanie J.A."/>
            <person name="Ng W.-L."/>
            <person name="Kazmierczak K.M."/>
            <person name="Andrzejewski T.M."/>
            <person name="Davidsen T.M."/>
            <person name="Wayne K.J."/>
            <person name="Tettelin H."/>
            <person name="Glass J.I."/>
            <person name="Rusch D."/>
            <person name="Podicherti R."/>
            <person name="Tsui H.-C.T."/>
            <person name="Winkler M.E."/>
        </authorList>
    </citation>
    <scope>NUCLEOTIDE SEQUENCE</scope>
</reference>
<gene>
    <name evidence="1" type="ORF">METZ01_LOCUS365425</name>
</gene>
<organism evidence="1">
    <name type="scientific">marine metagenome</name>
    <dbReference type="NCBI Taxonomy" id="408172"/>
    <lineage>
        <taxon>unclassified sequences</taxon>
        <taxon>metagenomes</taxon>
        <taxon>ecological metagenomes</taxon>
    </lineage>
</organism>
<dbReference type="EMBL" id="UINC01131085">
    <property type="protein sequence ID" value="SVD12571.1"/>
    <property type="molecule type" value="Genomic_DNA"/>
</dbReference>
<protein>
    <submittedName>
        <fullName evidence="1">Uncharacterized protein</fullName>
    </submittedName>
</protein>
<evidence type="ECO:0000313" key="1">
    <source>
        <dbReference type="EMBL" id="SVD12571.1"/>
    </source>
</evidence>
<feature type="non-terminal residue" evidence="1">
    <location>
        <position position="76"/>
    </location>
</feature>
<name>A0A382SUG4_9ZZZZ</name>
<accession>A0A382SUG4</accession>
<proteinExistence type="predicted"/>
<sequence length="76" mass="8876">MSRFLLNCLRSSRRRRTPSLDDRSAIHTSFYQMKSISIDIEVHRASHVHRICISRFDQLLAERGPPLGTVAKNRNR</sequence>